<dbReference type="EMBL" id="CAUYUJ010018901">
    <property type="protein sequence ID" value="CAK0887161.1"/>
    <property type="molecule type" value="Genomic_DNA"/>
</dbReference>
<evidence type="ECO:0000313" key="2">
    <source>
        <dbReference type="EMBL" id="CAK0887161.1"/>
    </source>
</evidence>
<keyword evidence="3" id="KW-1185">Reference proteome</keyword>
<organism evidence="2 3">
    <name type="scientific">Prorocentrum cordatum</name>
    <dbReference type="NCBI Taxonomy" id="2364126"/>
    <lineage>
        <taxon>Eukaryota</taxon>
        <taxon>Sar</taxon>
        <taxon>Alveolata</taxon>
        <taxon>Dinophyceae</taxon>
        <taxon>Prorocentrales</taxon>
        <taxon>Prorocentraceae</taxon>
        <taxon>Prorocentrum</taxon>
    </lineage>
</organism>
<evidence type="ECO:0000313" key="3">
    <source>
        <dbReference type="Proteomes" id="UP001189429"/>
    </source>
</evidence>
<name>A0ABN9WNR4_9DINO</name>
<dbReference type="Proteomes" id="UP001189429">
    <property type="component" value="Unassembled WGS sequence"/>
</dbReference>
<feature type="region of interest" description="Disordered" evidence="1">
    <location>
        <begin position="17"/>
        <end position="38"/>
    </location>
</feature>
<sequence>MGVEVCASSALRSSELINHSGKGGAKSRRAGRIPPCHPHVDKRTGSFESIGLATASIVSPLFACKSQTGQSRRFVMSLSIDNRAKAQLIREHLFLYSSEAQFRGVVCEVSLHKQVVDDLALCTKPSDSPPLGPSATMMVQFMKDHLSQPECLWSVPAEMLGRAARAALPGSLHALADDIAAACNAPNVDWQQPQDLAFVRVLEARPENRKLAASLDAENNKWCIRLQRLEVRSALPEYKAVHLTETAASPHDVDLANFCALADIGKIFRWRIVMKAARPELREDLTARLDTLGAMMPARQDDVPIVSQPDLEAGIGVPASDGALALRTKGIMANFCRCVHGANIEVVDQWVSCLSMETYDLHTLNIMIDLGMLQEAVDDFGERMVKLSPDALVWTPTKVARREEVMPNITRETGNEQTPTALRFDSPRVGFE</sequence>
<reference evidence="2" key="1">
    <citation type="submission" date="2023-10" db="EMBL/GenBank/DDBJ databases">
        <authorList>
            <person name="Chen Y."/>
            <person name="Shah S."/>
            <person name="Dougan E. K."/>
            <person name="Thang M."/>
            <person name="Chan C."/>
        </authorList>
    </citation>
    <scope>NUCLEOTIDE SEQUENCE [LARGE SCALE GENOMIC DNA]</scope>
</reference>
<proteinExistence type="predicted"/>
<evidence type="ECO:0000256" key="1">
    <source>
        <dbReference type="SAM" id="MobiDB-lite"/>
    </source>
</evidence>
<comment type="caution">
    <text evidence="2">The sequence shown here is derived from an EMBL/GenBank/DDBJ whole genome shotgun (WGS) entry which is preliminary data.</text>
</comment>
<gene>
    <name evidence="2" type="ORF">PCOR1329_LOCUS68296</name>
</gene>
<protein>
    <submittedName>
        <fullName evidence="2">Uncharacterized protein</fullName>
    </submittedName>
</protein>
<accession>A0ABN9WNR4</accession>